<organism evidence="2 3">
    <name type="scientific">candidate division WOR-3 bacterium</name>
    <dbReference type="NCBI Taxonomy" id="2052148"/>
    <lineage>
        <taxon>Bacteria</taxon>
        <taxon>Bacteria division WOR-3</taxon>
    </lineage>
</organism>
<evidence type="ECO:0000313" key="3">
    <source>
        <dbReference type="Proteomes" id="UP000264062"/>
    </source>
</evidence>
<proteinExistence type="predicted"/>
<dbReference type="SMART" id="SM00564">
    <property type="entry name" value="PQQ"/>
    <property type="match status" value="1"/>
</dbReference>
<dbReference type="Pfam" id="PF13360">
    <property type="entry name" value="PQQ_2"/>
    <property type="match status" value="1"/>
</dbReference>
<reference evidence="2 3" key="1">
    <citation type="journal article" date="2018" name="Nat. Biotechnol.">
        <title>A standardized bacterial taxonomy based on genome phylogeny substantially revises the tree of life.</title>
        <authorList>
            <person name="Parks D.H."/>
            <person name="Chuvochina M."/>
            <person name="Waite D.W."/>
            <person name="Rinke C."/>
            <person name="Skarshewski A."/>
            <person name="Chaumeil P.A."/>
            <person name="Hugenholtz P."/>
        </authorList>
    </citation>
    <scope>NUCLEOTIDE SEQUENCE [LARGE SCALE GENOMIC DNA]</scope>
    <source>
        <strain evidence="2">UBA9956</strain>
    </source>
</reference>
<dbReference type="Proteomes" id="UP000264062">
    <property type="component" value="Unassembled WGS sequence"/>
</dbReference>
<dbReference type="SUPFAM" id="SSF50998">
    <property type="entry name" value="Quinoprotein alcohol dehydrogenase-like"/>
    <property type="match status" value="1"/>
</dbReference>
<accession>A0A350HAG6</accession>
<gene>
    <name evidence="2" type="ORF">DCW38_05050</name>
</gene>
<dbReference type="InterPro" id="IPR002372">
    <property type="entry name" value="PQQ_rpt_dom"/>
</dbReference>
<sequence length="80" mass="8604">MLSIGPNNLSGNFKWSFTLPENEQFISSPTISGGNIFIGGGEKNLYSFNAKTGKVNWKYKKGAAVNSSPAVYVPSIQSTD</sequence>
<comment type="caution">
    <text evidence="2">The sequence shown here is derived from an EMBL/GenBank/DDBJ whole genome shotgun (WGS) entry which is preliminary data.</text>
</comment>
<feature type="domain" description="Pyrrolo-quinoline quinone repeat" evidence="1">
    <location>
        <begin position="10"/>
        <end position="65"/>
    </location>
</feature>
<dbReference type="AlphaFoldDB" id="A0A350HAG6"/>
<evidence type="ECO:0000313" key="2">
    <source>
        <dbReference type="EMBL" id="HAV92532.1"/>
    </source>
</evidence>
<evidence type="ECO:0000259" key="1">
    <source>
        <dbReference type="Pfam" id="PF13360"/>
    </source>
</evidence>
<dbReference type="Gene3D" id="2.130.10.10">
    <property type="entry name" value="YVTN repeat-like/Quinoprotein amine dehydrogenase"/>
    <property type="match status" value="1"/>
</dbReference>
<dbReference type="InterPro" id="IPR018391">
    <property type="entry name" value="PQQ_b-propeller_rpt"/>
</dbReference>
<protein>
    <recommendedName>
        <fullName evidence="1">Pyrrolo-quinoline quinone repeat domain-containing protein</fullName>
    </recommendedName>
</protein>
<dbReference type="InterPro" id="IPR015943">
    <property type="entry name" value="WD40/YVTN_repeat-like_dom_sf"/>
</dbReference>
<name>A0A350HAG6_UNCW3</name>
<dbReference type="InterPro" id="IPR011047">
    <property type="entry name" value="Quinoprotein_ADH-like_sf"/>
</dbReference>
<dbReference type="EMBL" id="DMZY01000149">
    <property type="protein sequence ID" value="HAV92532.1"/>
    <property type="molecule type" value="Genomic_DNA"/>
</dbReference>